<reference evidence="1 2" key="1">
    <citation type="journal article" date="2016" name="Mol. Biol. Evol.">
        <title>Comparative Genomics of Early-Diverging Mushroom-Forming Fungi Provides Insights into the Origins of Lignocellulose Decay Capabilities.</title>
        <authorList>
            <person name="Nagy L.G."/>
            <person name="Riley R."/>
            <person name="Tritt A."/>
            <person name="Adam C."/>
            <person name="Daum C."/>
            <person name="Floudas D."/>
            <person name="Sun H."/>
            <person name="Yadav J.S."/>
            <person name="Pangilinan J."/>
            <person name="Larsson K.H."/>
            <person name="Matsuura K."/>
            <person name="Barry K."/>
            <person name="Labutti K."/>
            <person name="Kuo R."/>
            <person name="Ohm R.A."/>
            <person name="Bhattacharya S.S."/>
            <person name="Shirouzu T."/>
            <person name="Yoshinaga Y."/>
            <person name="Martin F.M."/>
            <person name="Grigoriev I.V."/>
            <person name="Hibbett D.S."/>
        </authorList>
    </citation>
    <scope>NUCLEOTIDE SEQUENCE [LARGE SCALE GENOMIC DNA]</scope>
    <source>
        <strain evidence="1 2">CBS 109695</strain>
    </source>
</reference>
<proteinExistence type="predicted"/>
<dbReference type="Gene3D" id="1.20.1280.50">
    <property type="match status" value="1"/>
</dbReference>
<evidence type="ECO:0000313" key="2">
    <source>
        <dbReference type="Proteomes" id="UP000076532"/>
    </source>
</evidence>
<name>A0A165XVD4_9AGAM</name>
<dbReference type="OrthoDB" id="2973282at2759"/>
<evidence type="ECO:0000313" key="1">
    <source>
        <dbReference type="EMBL" id="KZP08936.1"/>
    </source>
</evidence>
<gene>
    <name evidence="1" type="ORF">FIBSPDRAFT_964376</name>
</gene>
<keyword evidence="2" id="KW-1185">Reference proteome</keyword>
<dbReference type="InterPro" id="IPR036047">
    <property type="entry name" value="F-box-like_dom_sf"/>
</dbReference>
<dbReference type="STRING" id="436010.A0A165XVD4"/>
<dbReference type="EMBL" id="KV417711">
    <property type="protein sequence ID" value="KZP08936.1"/>
    <property type="molecule type" value="Genomic_DNA"/>
</dbReference>
<protein>
    <submittedName>
        <fullName evidence="1">Uncharacterized protein</fullName>
    </submittedName>
</protein>
<dbReference type="Proteomes" id="UP000076532">
    <property type="component" value="Unassembled WGS sequence"/>
</dbReference>
<accession>A0A165XVD4</accession>
<dbReference type="AlphaFoldDB" id="A0A165XVD4"/>
<sequence>MRQINEDRRRRTFLLSKRLEEFAVVRRYLVDQLEELDAKARDVQIEVNWLQNLDAPISTLPDEMLAMVFEAGSLLPQKPQVHFGSLVSHVSQHWRKIAMATPRLWNKIYCDQPEGMDYDASYYEYVQRNAAFLERSQLFPVEIYISSLMANEHYSQNFIEHIRDHIGQCSRLSITAPDSLWLSRALGYLLCQPAPLLSSIELAFQDNCDEPSSSMGSYHFPCLAPYA</sequence>
<organism evidence="1 2">
    <name type="scientific">Athelia psychrophila</name>
    <dbReference type="NCBI Taxonomy" id="1759441"/>
    <lineage>
        <taxon>Eukaryota</taxon>
        <taxon>Fungi</taxon>
        <taxon>Dikarya</taxon>
        <taxon>Basidiomycota</taxon>
        <taxon>Agaricomycotina</taxon>
        <taxon>Agaricomycetes</taxon>
        <taxon>Agaricomycetidae</taxon>
        <taxon>Atheliales</taxon>
        <taxon>Atheliaceae</taxon>
        <taxon>Athelia</taxon>
    </lineage>
</organism>
<dbReference type="SUPFAM" id="SSF81383">
    <property type="entry name" value="F-box domain"/>
    <property type="match status" value="1"/>
</dbReference>